<dbReference type="PROSITE" id="PS00671">
    <property type="entry name" value="D_2_HYDROXYACID_DH_3"/>
    <property type="match status" value="1"/>
</dbReference>
<organism evidence="7 8">
    <name type="scientific">Paenibacillus wynnii</name>
    <dbReference type="NCBI Taxonomy" id="268407"/>
    <lineage>
        <taxon>Bacteria</taxon>
        <taxon>Bacillati</taxon>
        <taxon>Bacillota</taxon>
        <taxon>Bacilli</taxon>
        <taxon>Bacillales</taxon>
        <taxon>Paenibacillaceae</taxon>
        <taxon>Paenibacillus</taxon>
    </lineage>
</organism>
<sequence>MTTIVVLDGYTLNPGDLNWENFKELGDVKIYDRTLPEEIIARAEQADIVLTNKTVLSAETINKLPNLKYIGVLATGYNVVDTEAARERDIPVTNIPTYGTQSVAQFVFALLLELCHRVQRHGDSVHEGEWSQCPDFCYTKSPLVELDGKTMGIIGAGRIGLQTAHIARAFGMRVLAVDDGGKSGISDGVEWTDLTTLLKESDVISLHCPLLEDTRRIIRAERLALMKPNCFLINTSRGPLIDEADLAEALHKGTIGGAALDVLAVEPPTADNPLLHAPNCIITPHIAWATKEARSRLMDIAYDNVRGFLSGTSVNVVNR</sequence>
<evidence type="ECO:0000313" key="7">
    <source>
        <dbReference type="EMBL" id="KGE18792.1"/>
    </source>
</evidence>
<name>A0A098MB68_9BACL</name>
<dbReference type="STRING" id="268407.PWYN_04975"/>
<feature type="domain" description="D-isomer specific 2-hydroxyacid dehydrogenase NAD-binding" evidence="6">
    <location>
        <begin position="108"/>
        <end position="287"/>
    </location>
</feature>
<dbReference type="RefSeq" id="WP_036649046.1">
    <property type="nucleotide sequence ID" value="NZ_JQCR01000002.1"/>
</dbReference>
<reference evidence="7 8" key="1">
    <citation type="submission" date="2014-08" db="EMBL/GenBank/DDBJ databases">
        <authorList>
            <person name="den Bakker H.C."/>
        </authorList>
    </citation>
    <scope>NUCLEOTIDE SEQUENCE [LARGE SCALE GENOMIC DNA]</scope>
    <source>
        <strain evidence="7 8">DSM 18334</strain>
    </source>
</reference>
<accession>A0A098MB68</accession>
<gene>
    <name evidence="7" type="ORF">PWYN_04975</name>
</gene>
<dbReference type="GO" id="GO:0016616">
    <property type="term" value="F:oxidoreductase activity, acting on the CH-OH group of donors, NAD or NADP as acceptor"/>
    <property type="evidence" value="ECO:0007669"/>
    <property type="project" value="InterPro"/>
</dbReference>
<dbReference type="Pfam" id="PF00389">
    <property type="entry name" value="2-Hacid_dh"/>
    <property type="match status" value="1"/>
</dbReference>
<proteinExistence type="inferred from homology"/>
<keyword evidence="2 4" id="KW-0560">Oxidoreductase</keyword>
<dbReference type="Gene3D" id="3.40.50.720">
    <property type="entry name" value="NAD(P)-binding Rossmann-like Domain"/>
    <property type="match status" value="2"/>
</dbReference>
<comment type="caution">
    <text evidence="7">The sequence shown here is derived from an EMBL/GenBank/DDBJ whole genome shotgun (WGS) entry which is preliminary data.</text>
</comment>
<dbReference type="PANTHER" id="PTHR43761">
    <property type="entry name" value="D-ISOMER SPECIFIC 2-HYDROXYACID DEHYDROGENASE FAMILY PROTEIN (AFU_ORTHOLOGUE AFUA_1G13630)"/>
    <property type="match status" value="1"/>
</dbReference>
<comment type="similarity">
    <text evidence="1 4">Belongs to the D-isomer specific 2-hydroxyacid dehydrogenase family.</text>
</comment>
<dbReference type="EMBL" id="JQCR01000002">
    <property type="protein sequence ID" value="KGE18792.1"/>
    <property type="molecule type" value="Genomic_DNA"/>
</dbReference>
<dbReference type="AlphaFoldDB" id="A0A098MB68"/>
<evidence type="ECO:0000256" key="2">
    <source>
        <dbReference type="ARBA" id="ARBA00023002"/>
    </source>
</evidence>
<keyword evidence="8" id="KW-1185">Reference proteome</keyword>
<dbReference type="CDD" id="cd12162">
    <property type="entry name" value="2-Hacid_dh_4"/>
    <property type="match status" value="1"/>
</dbReference>
<evidence type="ECO:0000259" key="6">
    <source>
        <dbReference type="Pfam" id="PF02826"/>
    </source>
</evidence>
<evidence type="ECO:0000256" key="3">
    <source>
        <dbReference type="ARBA" id="ARBA00023027"/>
    </source>
</evidence>
<dbReference type="SUPFAM" id="SSF52283">
    <property type="entry name" value="Formate/glycerate dehydrogenase catalytic domain-like"/>
    <property type="match status" value="1"/>
</dbReference>
<dbReference type="InterPro" id="IPR036291">
    <property type="entry name" value="NAD(P)-bd_dom_sf"/>
</dbReference>
<evidence type="ECO:0000256" key="4">
    <source>
        <dbReference type="RuleBase" id="RU003719"/>
    </source>
</evidence>
<dbReference type="InterPro" id="IPR006140">
    <property type="entry name" value="D-isomer_DH_NAD-bd"/>
</dbReference>
<feature type="domain" description="D-isomer specific 2-hydroxyacid dehydrogenase catalytic" evidence="5">
    <location>
        <begin position="18"/>
        <end position="318"/>
    </location>
</feature>
<evidence type="ECO:0000256" key="1">
    <source>
        <dbReference type="ARBA" id="ARBA00005854"/>
    </source>
</evidence>
<keyword evidence="3" id="KW-0520">NAD</keyword>
<reference evidence="7 8" key="2">
    <citation type="submission" date="2014-10" db="EMBL/GenBank/DDBJ databases">
        <title>Comparative genomics of the Paenibacillus odorifer group.</title>
        <authorList>
            <person name="Tsai Y.-C."/>
            <person name="Martin N."/>
            <person name="Korlach J."/>
            <person name="Wiedmann M."/>
        </authorList>
    </citation>
    <scope>NUCLEOTIDE SEQUENCE [LARGE SCALE GENOMIC DNA]</scope>
    <source>
        <strain evidence="7 8">DSM 18334</strain>
    </source>
</reference>
<dbReference type="SUPFAM" id="SSF51735">
    <property type="entry name" value="NAD(P)-binding Rossmann-fold domains"/>
    <property type="match status" value="1"/>
</dbReference>
<dbReference type="InterPro" id="IPR050418">
    <property type="entry name" value="D-iso_2-hydroxyacid_DH_PdxB"/>
</dbReference>
<dbReference type="PANTHER" id="PTHR43761:SF1">
    <property type="entry name" value="D-ISOMER SPECIFIC 2-HYDROXYACID DEHYDROGENASE CATALYTIC DOMAIN-CONTAINING PROTEIN-RELATED"/>
    <property type="match status" value="1"/>
</dbReference>
<dbReference type="InterPro" id="IPR006139">
    <property type="entry name" value="D-isomer_2_OHA_DH_cat_dom"/>
</dbReference>
<dbReference type="InterPro" id="IPR029753">
    <property type="entry name" value="D-isomer_DH_CS"/>
</dbReference>
<dbReference type="FunFam" id="3.40.50.720:FF:000203">
    <property type="entry name" value="D-3-phosphoglycerate dehydrogenase (SerA)"/>
    <property type="match status" value="1"/>
</dbReference>
<evidence type="ECO:0000259" key="5">
    <source>
        <dbReference type="Pfam" id="PF00389"/>
    </source>
</evidence>
<dbReference type="GO" id="GO:0051287">
    <property type="term" value="F:NAD binding"/>
    <property type="evidence" value="ECO:0007669"/>
    <property type="project" value="InterPro"/>
</dbReference>
<evidence type="ECO:0000313" key="8">
    <source>
        <dbReference type="Proteomes" id="UP000029734"/>
    </source>
</evidence>
<dbReference type="eggNOG" id="COG1052">
    <property type="taxonomic scope" value="Bacteria"/>
</dbReference>
<dbReference type="OrthoDB" id="9805416at2"/>
<dbReference type="Proteomes" id="UP000029734">
    <property type="component" value="Unassembled WGS sequence"/>
</dbReference>
<dbReference type="Pfam" id="PF02826">
    <property type="entry name" value="2-Hacid_dh_C"/>
    <property type="match status" value="1"/>
</dbReference>
<protein>
    <submittedName>
        <fullName evidence="7">Glycerate dehydrogenase</fullName>
    </submittedName>
</protein>